<protein>
    <submittedName>
        <fullName evidence="1">Uncharacterized protein</fullName>
    </submittedName>
</protein>
<sequence>MVGLNTQWLITGEAKNDSIKSSKNPTPDIIFQASMNFFKSHFIGEWLTFINNENSW</sequence>
<name>T1JUM5_TETUR</name>
<dbReference type="AlphaFoldDB" id="T1JUM5"/>
<keyword evidence="2" id="KW-1185">Reference proteome</keyword>
<reference evidence="1" key="2">
    <citation type="submission" date="2015-06" db="UniProtKB">
        <authorList>
            <consortium name="EnsemblMetazoa"/>
        </authorList>
    </citation>
    <scope>IDENTIFICATION</scope>
</reference>
<dbReference type="Proteomes" id="UP000015104">
    <property type="component" value="Unassembled WGS sequence"/>
</dbReference>
<evidence type="ECO:0000313" key="1">
    <source>
        <dbReference type="EnsemblMetazoa" id="tetur02g01480.1"/>
    </source>
</evidence>
<reference evidence="2" key="1">
    <citation type="submission" date="2011-08" db="EMBL/GenBank/DDBJ databases">
        <authorList>
            <person name="Rombauts S."/>
        </authorList>
    </citation>
    <scope>NUCLEOTIDE SEQUENCE</scope>
    <source>
        <strain evidence="2">London</strain>
    </source>
</reference>
<accession>T1JUM5</accession>
<evidence type="ECO:0000313" key="2">
    <source>
        <dbReference type="Proteomes" id="UP000015104"/>
    </source>
</evidence>
<dbReference type="EMBL" id="CAEY01000779">
    <property type="status" value="NOT_ANNOTATED_CDS"/>
    <property type="molecule type" value="Genomic_DNA"/>
</dbReference>
<dbReference type="EnsemblMetazoa" id="tetur02g01480.1">
    <property type="protein sequence ID" value="tetur02g01480.1"/>
    <property type="gene ID" value="tetur02g01480"/>
</dbReference>
<organism evidence="1 2">
    <name type="scientific">Tetranychus urticae</name>
    <name type="common">Two-spotted spider mite</name>
    <dbReference type="NCBI Taxonomy" id="32264"/>
    <lineage>
        <taxon>Eukaryota</taxon>
        <taxon>Metazoa</taxon>
        <taxon>Ecdysozoa</taxon>
        <taxon>Arthropoda</taxon>
        <taxon>Chelicerata</taxon>
        <taxon>Arachnida</taxon>
        <taxon>Acari</taxon>
        <taxon>Acariformes</taxon>
        <taxon>Trombidiformes</taxon>
        <taxon>Prostigmata</taxon>
        <taxon>Eleutherengona</taxon>
        <taxon>Raphignathae</taxon>
        <taxon>Tetranychoidea</taxon>
        <taxon>Tetranychidae</taxon>
        <taxon>Tetranychus</taxon>
    </lineage>
</organism>
<dbReference type="HOGENOM" id="CLU_3016789_0_0_1"/>
<proteinExistence type="predicted"/>